<accession>A0ABU0IBW5</accession>
<protein>
    <submittedName>
        <fullName evidence="1">Uncharacterized protein</fullName>
    </submittedName>
</protein>
<dbReference type="RefSeq" id="WP_307156935.1">
    <property type="nucleotide sequence ID" value="NZ_JAUSWH010000002.1"/>
</dbReference>
<sequence>MEELLLFEERIGKSVHIFVPPVKHLVNCGEWKKFHARSIYGLKSLWKGSCPLLERDDANLLETLNRDNALDFQEQVRVTRGFIGPLLTFCLYAFSDGKLRCSFSGNAQGA</sequence>
<keyword evidence="2" id="KW-1185">Reference proteome</keyword>
<organism evidence="1 2">
    <name type="scientific">Rhizobium paknamense</name>
    <dbReference type="NCBI Taxonomy" id="1206817"/>
    <lineage>
        <taxon>Bacteria</taxon>
        <taxon>Pseudomonadati</taxon>
        <taxon>Pseudomonadota</taxon>
        <taxon>Alphaproteobacteria</taxon>
        <taxon>Hyphomicrobiales</taxon>
        <taxon>Rhizobiaceae</taxon>
        <taxon>Rhizobium/Agrobacterium group</taxon>
        <taxon>Rhizobium</taxon>
    </lineage>
</organism>
<comment type="caution">
    <text evidence="1">The sequence shown here is derived from an EMBL/GenBank/DDBJ whole genome shotgun (WGS) entry which is preliminary data.</text>
</comment>
<name>A0ABU0IBW5_9HYPH</name>
<evidence type="ECO:0000313" key="2">
    <source>
        <dbReference type="Proteomes" id="UP001235269"/>
    </source>
</evidence>
<proteinExistence type="predicted"/>
<evidence type="ECO:0000313" key="1">
    <source>
        <dbReference type="EMBL" id="MDQ0454734.1"/>
    </source>
</evidence>
<dbReference type="EMBL" id="JAUSWH010000002">
    <property type="protein sequence ID" value="MDQ0454734.1"/>
    <property type="molecule type" value="Genomic_DNA"/>
</dbReference>
<dbReference type="Proteomes" id="UP001235269">
    <property type="component" value="Unassembled WGS sequence"/>
</dbReference>
<gene>
    <name evidence="1" type="ORF">QO005_001061</name>
</gene>
<reference evidence="1 2" key="1">
    <citation type="submission" date="2023-07" db="EMBL/GenBank/DDBJ databases">
        <title>Genomic Encyclopedia of Type Strains, Phase IV (KMG-IV): sequencing the most valuable type-strain genomes for metagenomic binning, comparative biology and taxonomic classification.</title>
        <authorList>
            <person name="Goeker M."/>
        </authorList>
    </citation>
    <scope>NUCLEOTIDE SEQUENCE [LARGE SCALE GENOMIC DNA]</scope>
    <source>
        <strain evidence="1 2">DSM 100301</strain>
    </source>
</reference>